<keyword evidence="1" id="KW-1133">Transmembrane helix</keyword>
<feature type="transmembrane region" description="Helical" evidence="1">
    <location>
        <begin position="22"/>
        <end position="39"/>
    </location>
</feature>
<organism evidence="2">
    <name type="scientific">Cacopsylla melanoneura</name>
    <dbReference type="NCBI Taxonomy" id="428564"/>
    <lineage>
        <taxon>Eukaryota</taxon>
        <taxon>Metazoa</taxon>
        <taxon>Ecdysozoa</taxon>
        <taxon>Arthropoda</taxon>
        <taxon>Hexapoda</taxon>
        <taxon>Insecta</taxon>
        <taxon>Pterygota</taxon>
        <taxon>Neoptera</taxon>
        <taxon>Paraneoptera</taxon>
        <taxon>Hemiptera</taxon>
        <taxon>Sternorrhyncha</taxon>
        <taxon>Psylloidea</taxon>
        <taxon>Psyllidae</taxon>
        <taxon>Psyllinae</taxon>
        <taxon>Cacopsylla</taxon>
    </lineage>
</organism>
<reference evidence="2" key="1">
    <citation type="submission" date="2021-05" db="EMBL/GenBank/DDBJ databases">
        <authorList>
            <person name="Alioto T."/>
            <person name="Alioto T."/>
            <person name="Gomez Garrido J."/>
        </authorList>
    </citation>
    <scope>NUCLEOTIDE SEQUENCE</scope>
</reference>
<accession>A0A8D8SPN9</accession>
<dbReference type="EMBL" id="HBUF01227275">
    <property type="protein sequence ID" value="CAG6671985.1"/>
    <property type="molecule type" value="Transcribed_RNA"/>
</dbReference>
<dbReference type="AlphaFoldDB" id="A0A8D8SPN9"/>
<evidence type="ECO:0000256" key="1">
    <source>
        <dbReference type="SAM" id="Phobius"/>
    </source>
</evidence>
<evidence type="ECO:0000313" key="2">
    <source>
        <dbReference type="EMBL" id="CAG6671985.1"/>
    </source>
</evidence>
<feature type="transmembrane region" description="Helical" evidence="1">
    <location>
        <begin position="80"/>
        <end position="100"/>
    </location>
</feature>
<proteinExistence type="predicted"/>
<sequence>MPIDPGVVGSIPGWGRKYLHPFVFYVIFYVTPWSAKLFCQKNRGAECRQTKFLLLQRGSSDSNVGSGLKFILGQNVQKRICFLDVISGLPLLFLSLSLLFSENLEISLSN</sequence>
<keyword evidence="1" id="KW-0472">Membrane</keyword>
<keyword evidence="1" id="KW-0812">Transmembrane</keyword>
<protein>
    <submittedName>
        <fullName evidence="2">Uncharacterized protein</fullName>
    </submittedName>
</protein>
<name>A0A8D8SPN9_9HEMI</name>